<organism evidence="1 2">
    <name type="scientific">Cotesia glomerata</name>
    <name type="common">Lepidopteran parasitic wasp</name>
    <name type="synonym">Apanteles glomeratus</name>
    <dbReference type="NCBI Taxonomy" id="32391"/>
    <lineage>
        <taxon>Eukaryota</taxon>
        <taxon>Metazoa</taxon>
        <taxon>Ecdysozoa</taxon>
        <taxon>Arthropoda</taxon>
        <taxon>Hexapoda</taxon>
        <taxon>Insecta</taxon>
        <taxon>Pterygota</taxon>
        <taxon>Neoptera</taxon>
        <taxon>Endopterygota</taxon>
        <taxon>Hymenoptera</taxon>
        <taxon>Apocrita</taxon>
        <taxon>Ichneumonoidea</taxon>
        <taxon>Braconidae</taxon>
        <taxon>Microgastrinae</taxon>
        <taxon>Cotesia</taxon>
    </lineage>
</organism>
<proteinExistence type="predicted"/>
<name>A0AAV7IA43_COTGL</name>
<evidence type="ECO:0000313" key="2">
    <source>
        <dbReference type="Proteomes" id="UP000826195"/>
    </source>
</evidence>
<accession>A0AAV7IA43</accession>
<protein>
    <submittedName>
        <fullName evidence="1">Uncharacterized protein</fullName>
    </submittedName>
</protein>
<evidence type="ECO:0000313" key="1">
    <source>
        <dbReference type="EMBL" id="KAH0546213.1"/>
    </source>
</evidence>
<gene>
    <name evidence="1" type="ORF">KQX54_007203</name>
</gene>
<dbReference type="Proteomes" id="UP000826195">
    <property type="component" value="Unassembled WGS sequence"/>
</dbReference>
<comment type="caution">
    <text evidence="1">The sequence shown here is derived from an EMBL/GenBank/DDBJ whole genome shotgun (WGS) entry which is preliminary data.</text>
</comment>
<reference evidence="1 2" key="1">
    <citation type="journal article" date="2021" name="J. Hered.">
        <title>A chromosome-level genome assembly of the parasitoid wasp, Cotesia glomerata (Hymenoptera: Braconidae).</title>
        <authorList>
            <person name="Pinto B.J."/>
            <person name="Weis J.J."/>
            <person name="Gamble T."/>
            <person name="Ode P.J."/>
            <person name="Paul R."/>
            <person name="Zaspel J.M."/>
        </authorList>
    </citation>
    <scope>NUCLEOTIDE SEQUENCE [LARGE SCALE GENOMIC DNA]</scope>
    <source>
        <strain evidence="1">CgM1</strain>
    </source>
</reference>
<sequence length="144" mass="16571">MEPVTVPELISRRYRWRATVVRSTLKICHFFEPLPFGVRSPLLYIVGFRVLKSSSDVSSTLAQTRVLEWRISRQMEKVFSYTYVYNRIAVGSRLHQTLHCPQLAVFSVLVINLDSINWNGIKGTINTRMVVSDDIGEQVQERVG</sequence>
<keyword evidence="2" id="KW-1185">Reference proteome</keyword>
<dbReference type="EMBL" id="JAHXZJ010002237">
    <property type="protein sequence ID" value="KAH0546213.1"/>
    <property type="molecule type" value="Genomic_DNA"/>
</dbReference>
<dbReference type="AlphaFoldDB" id="A0AAV7IA43"/>